<feature type="compositionally biased region" description="Acidic residues" evidence="9">
    <location>
        <begin position="395"/>
        <end position="405"/>
    </location>
</feature>
<dbReference type="Gene3D" id="3.30.40.10">
    <property type="entry name" value="Zinc/RING finger domain, C3HC4 (zinc finger)"/>
    <property type="match status" value="1"/>
</dbReference>
<keyword evidence="4 8" id="KW-0378">Hydrolase</keyword>
<gene>
    <name evidence="11" type="ORF">SCHPADRAFT_631328</name>
</gene>
<feature type="domain" description="GIY-YIG" evidence="10">
    <location>
        <begin position="73"/>
        <end position="155"/>
    </location>
</feature>
<keyword evidence="3 8" id="KW-0227">DNA damage</keyword>
<evidence type="ECO:0000256" key="2">
    <source>
        <dbReference type="ARBA" id="ARBA00022759"/>
    </source>
</evidence>
<dbReference type="InParanoid" id="A0A0H2R7M1"/>
<keyword evidence="5 8" id="KW-0233">DNA recombination</keyword>
<dbReference type="InterPro" id="IPR050381">
    <property type="entry name" value="SLX1_endonuclease"/>
</dbReference>
<dbReference type="InterPro" id="IPR027520">
    <property type="entry name" value="Slx1"/>
</dbReference>
<keyword evidence="6 8" id="KW-0234">DNA repair</keyword>
<comment type="caution">
    <text evidence="8">Lacks conserved residue(s) required for the propagation of feature annotation.</text>
</comment>
<keyword evidence="7 8" id="KW-0539">Nucleus</keyword>
<protein>
    <recommendedName>
        <fullName evidence="10">GIY-YIG domain-containing protein</fullName>
    </recommendedName>
</protein>
<feature type="region of interest" description="Disordered" evidence="9">
    <location>
        <begin position="27"/>
        <end position="64"/>
    </location>
</feature>
<keyword evidence="2 8" id="KW-0255">Endonuclease</keyword>
<proteinExistence type="inferred from homology"/>
<dbReference type="PANTHER" id="PTHR20208:SF10">
    <property type="entry name" value="STRUCTURE-SPECIFIC ENDONUCLEASE SUBUNIT SLX1"/>
    <property type="match status" value="1"/>
</dbReference>
<evidence type="ECO:0000256" key="8">
    <source>
        <dbReference type="HAMAP-Rule" id="MF_03100"/>
    </source>
</evidence>
<dbReference type="GO" id="GO:0033557">
    <property type="term" value="C:Slx1-Slx4 complex"/>
    <property type="evidence" value="ECO:0007669"/>
    <property type="project" value="UniProtKB-UniRule"/>
</dbReference>
<feature type="compositionally biased region" description="Basic residues" evidence="9">
    <location>
        <begin position="31"/>
        <end position="45"/>
    </location>
</feature>
<dbReference type="GO" id="GO:0017108">
    <property type="term" value="F:5'-flap endonuclease activity"/>
    <property type="evidence" value="ECO:0007669"/>
    <property type="project" value="InterPro"/>
</dbReference>
<evidence type="ECO:0000256" key="1">
    <source>
        <dbReference type="ARBA" id="ARBA00022722"/>
    </source>
</evidence>
<evidence type="ECO:0000256" key="4">
    <source>
        <dbReference type="ARBA" id="ARBA00022801"/>
    </source>
</evidence>
<comment type="function">
    <text evidence="8">Catalytic subunit of the SLX1-SLX4 structure-specific endonuclease that resolves DNA secondary structures generated during DNA repair and recombination. Has endonuclease activity towards branched DNA substrates, introducing single-strand cuts in duplex DNA close to junctions with ss-DNA.</text>
</comment>
<dbReference type="FunFam" id="3.40.1440.10:FF:000006">
    <property type="entry name" value="Structure-specific endonuclease subunit SLX1"/>
    <property type="match status" value="1"/>
</dbReference>
<dbReference type="FunCoup" id="A0A0H2R7M1">
    <property type="interactions" value="83"/>
</dbReference>
<evidence type="ECO:0000313" key="11">
    <source>
        <dbReference type="EMBL" id="KLO07825.1"/>
    </source>
</evidence>
<dbReference type="Pfam" id="PF21202">
    <property type="entry name" value="SLX1_C"/>
    <property type="match status" value="1"/>
</dbReference>
<feature type="region of interest" description="Disordered" evidence="9">
    <location>
        <begin position="395"/>
        <end position="489"/>
    </location>
</feature>
<organism evidence="11 12">
    <name type="scientific">Schizopora paradoxa</name>
    <dbReference type="NCBI Taxonomy" id="27342"/>
    <lineage>
        <taxon>Eukaryota</taxon>
        <taxon>Fungi</taxon>
        <taxon>Dikarya</taxon>
        <taxon>Basidiomycota</taxon>
        <taxon>Agaricomycotina</taxon>
        <taxon>Agaricomycetes</taxon>
        <taxon>Hymenochaetales</taxon>
        <taxon>Schizoporaceae</taxon>
        <taxon>Schizopora</taxon>
    </lineage>
</organism>
<reference evidence="11 12" key="1">
    <citation type="submission" date="2015-04" db="EMBL/GenBank/DDBJ databases">
        <title>Complete genome sequence of Schizopora paradoxa KUC8140, a cosmopolitan wood degrader in East Asia.</title>
        <authorList>
            <consortium name="DOE Joint Genome Institute"/>
            <person name="Min B."/>
            <person name="Park H."/>
            <person name="Jang Y."/>
            <person name="Kim J.-J."/>
            <person name="Kim K.H."/>
            <person name="Pangilinan J."/>
            <person name="Lipzen A."/>
            <person name="Riley R."/>
            <person name="Grigoriev I.V."/>
            <person name="Spatafora J.W."/>
            <person name="Choi I.-G."/>
        </authorList>
    </citation>
    <scope>NUCLEOTIDE SEQUENCE [LARGE SCALE GENOMIC DNA]</scope>
    <source>
        <strain evidence="11 12">KUC8140</strain>
    </source>
</reference>
<feature type="region of interest" description="Disordered" evidence="9">
    <location>
        <begin position="214"/>
        <end position="243"/>
    </location>
</feature>
<dbReference type="EMBL" id="KQ086118">
    <property type="protein sequence ID" value="KLO07825.1"/>
    <property type="molecule type" value="Genomic_DNA"/>
</dbReference>
<evidence type="ECO:0000256" key="9">
    <source>
        <dbReference type="SAM" id="MobiDB-lite"/>
    </source>
</evidence>
<dbReference type="Gene3D" id="3.40.1440.10">
    <property type="entry name" value="GIY-YIG endonuclease"/>
    <property type="match status" value="1"/>
</dbReference>
<dbReference type="Proteomes" id="UP000053477">
    <property type="component" value="Unassembled WGS sequence"/>
</dbReference>
<dbReference type="HAMAP" id="MF_03100">
    <property type="entry name" value="Endonuc_su_Slx1"/>
    <property type="match status" value="1"/>
</dbReference>
<evidence type="ECO:0000256" key="5">
    <source>
        <dbReference type="ARBA" id="ARBA00023172"/>
    </source>
</evidence>
<dbReference type="PANTHER" id="PTHR20208">
    <property type="entry name" value="STRUCTURE-SPECIFIC ENDONUCLEASE SUBUNIT SLX1"/>
    <property type="match status" value="1"/>
</dbReference>
<evidence type="ECO:0000259" key="10">
    <source>
        <dbReference type="PROSITE" id="PS50164"/>
    </source>
</evidence>
<dbReference type="InterPro" id="IPR013083">
    <property type="entry name" value="Znf_RING/FYVE/PHD"/>
</dbReference>
<dbReference type="InterPro" id="IPR035901">
    <property type="entry name" value="GIY-YIG_endonuc_sf"/>
</dbReference>
<comment type="cofactor">
    <cofactor evidence="8">
        <name>a divalent metal cation</name>
        <dbReference type="ChEBI" id="CHEBI:60240"/>
    </cofactor>
</comment>
<evidence type="ECO:0000256" key="3">
    <source>
        <dbReference type="ARBA" id="ARBA00022763"/>
    </source>
</evidence>
<name>A0A0H2R7M1_9AGAM</name>
<feature type="compositionally biased region" description="Basic and acidic residues" evidence="9">
    <location>
        <begin position="432"/>
        <end position="441"/>
    </location>
</feature>
<sequence length="528" mass="57762">MPVNVLNALNRLIPRIDCRNLSLKSFTFKSPTRKQRSKPGKRLKRQNMASGSGKGQKPLGSKSTLGENHRFPAFYACYLLKSVKTPRSSATYIGSTPHPPRRIRQHNGILSAGAWKTSRNRPWEMQMVVHGFASKLAALQFEWAWQHPHLSRFLRGVEGVGSGRSRSVRLGANVSVVQAMLRTHPYTTWPLHVKLFTREAVNCWVSALAAQGSDPAVPKKRGTKSKKLTEIPNTAELTGGLPPGMAVSVELEGVDGSGKDDALNERTKRNGPIEVTDESFTSAHLAKHTRLLAMKSVKLCSVCSDPIVLATSDPLTTSLCPVSHCTGVAHLKCLSKHFLNDSAQDRITTSDIIPRGGTCPSCSEYVLWGAVIKASYRRRTGGKFVAPDLEDEEDIKDDNVAEDDCNSPIRKPTKKSQTTRQPGAAKRAPKAKGKEKAKEVESGSEQEMFDLDAISGTDEEEESPARPMQTPKKRTIKAAAKPKATMSAHHEMAHRFGVNAAMKLQSIPLEPEGEYFDLNAVSGSSGEE</sequence>
<evidence type="ECO:0000256" key="7">
    <source>
        <dbReference type="ARBA" id="ARBA00023242"/>
    </source>
</evidence>
<comment type="subunit">
    <text evidence="8">Forms a heterodimer with SLX4.</text>
</comment>
<dbReference type="InterPro" id="IPR000305">
    <property type="entry name" value="GIY-YIG_endonuc"/>
</dbReference>
<evidence type="ECO:0000256" key="6">
    <source>
        <dbReference type="ARBA" id="ARBA00023204"/>
    </source>
</evidence>
<comment type="similarity">
    <text evidence="8">Belongs to the SLX1 family.</text>
</comment>
<keyword evidence="12" id="KW-1185">Reference proteome</keyword>
<dbReference type="GO" id="GO:0000724">
    <property type="term" value="P:double-strand break repair via homologous recombination"/>
    <property type="evidence" value="ECO:0007669"/>
    <property type="project" value="TreeGrafter"/>
</dbReference>
<dbReference type="GO" id="GO:0008821">
    <property type="term" value="F:crossover junction DNA endonuclease activity"/>
    <property type="evidence" value="ECO:0007669"/>
    <property type="project" value="TreeGrafter"/>
</dbReference>
<evidence type="ECO:0000313" key="12">
    <source>
        <dbReference type="Proteomes" id="UP000053477"/>
    </source>
</evidence>
<dbReference type="STRING" id="27342.A0A0H2R7M1"/>
<dbReference type="AlphaFoldDB" id="A0A0H2R7M1"/>
<dbReference type="InterPro" id="IPR048749">
    <property type="entry name" value="SLX1_C"/>
</dbReference>
<accession>A0A0H2R7M1</accession>
<dbReference type="CDD" id="cd10455">
    <property type="entry name" value="GIY-YIG_SLX1"/>
    <property type="match status" value="1"/>
</dbReference>
<dbReference type="OrthoDB" id="24645at2759"/>
<comment type="subcellular location">
    <subcellularLocation>
        <location evidence="8">Nucleus</location>
    </subcellularLocation>
</comment>
<dbReference type="PROSITE" id="PS50164">
    <property type="entry name" value="GIY_YIG"/>
    <property type="match status" value="1"/>
</dbReference>
<dbReference type="Pfam" id="PF01541">
    <property type="entry name" value="GIY-YIG"/>
    <property type="match status" value="1"/>
</dbReference>
<keyword evidence="1 8" id="KW-0540">Nuclease</keyword>